<evidence type="ECO:0000313" key="1">
    <source>
        <dbReference type="EMBL" id="AMM31626.1"/>
    </source>
</evidence>
<proteinExistence type="predicted"/>
<name>A0A126ZXL5_9MICC</name>
<organism evidence="1 2">
    <name type="scientific">Sinomonas atrocyanea</name>
    <dbReference type="NCBI Taxonomy" id="37927"/>
    <lineage>
        <taxon>Bacteria</taxon>
        <taxon>Bacillati</taxon>
        <taxon>Actinomycetota</taxon>
        <taxon>Actinomycetes</taxon>
        <taxon>Micrococcales</taxon>
        <taxon>Micrococcaceae</taxon>
        <taxon>Sinomonas</taxon>
    </lineage>
</organism>
<keyword evidence="2" id="KW-1185">Reference proteome</keyword>
<dbReference type="KEGG" id="satk:SA2016_0940"/>
<dbReference type="AlphaFoldDB" id="A0A126ZXL5"/>
<evidence type="ECO:0000313" key="2">
    <source>
        <dbReference type="Proteomes" id="UP000070134"/>
    </source>
</evidence>
<dbReference type="EMBL" id="CP014518">
    <property type="protein sequence ID" value="AMM31626.1"/>
    <property type="molecule type" value="Genomic_DNA"/>
</dbReference>
<dbReference type="Proteomes" id="UP000070134">
    <property type="component" value="Chromosome"/>
</dbReference>
<accession>A0A126ZXL5</accession>
<gene>
    <name evidence="1" type="ORF">SA2016_0940</name>
</gene>
<sequence length="85" mass="9897">MDDKSRAAFLGLLRRYAVSISDEYSAWDTITTFFPFGRVTTTSSRSFQSVEGIIIGREDDPRIRRALSVAQNIRFMKYRVEFHLE</sequence>
<reference evidence="1 2" key="1">
    <citation type="submission" date="2016-02" db="EMBL/GenBank/DDBJ databases">
        <title>Complete genome of Sinomonas atrocyanea KCTC 3377.</title>
        <authorList>
            <person name="Kim K.M."/>
        </authorList>
    </citation>
    <scope>NUCLEOTIDE SEQUENCE [LARGE SCALE GENOMIC DNA]</scope>
    <source>
        <strain evidence="1 2">KCTC 3377</strain>
    </source>
</reference>
<protein>
    <submittedName>
        <fullName evidence="1">Uncharacterized protein</fullName>
    </submittedName>
</protein>